<protein>
    <submittedName>
        <fullName evidence="8">NAC domain-containing protein 78</fullName>
    </submittedName>
</protein>
<dbReference type="GO" id="GO:0005634">
    <property type="term" value="C:nucleus"/>
    <property type="evidence" value="ECO:0007669"/>
    <property type="project" value="UniProtKB-SubCell"/>
</dbReference>
<evidence type="ECO:0000313" key="9">
    <source>
        <dbReference type="Proteomes" id="UP000685013"/>
    </source>
</evidence>
<keyword evidence="4" id="KW-0804">Transcription</keyword>
<feature type="transmembrane region" description="Helical" evidence="6">
    <location>
        <begin position="514"/>
        <end position="536"/>
    </location>
</feature>
<feature type="domain" description="NAC" evidence="7">
    <location>
        <begin position="9"/>
        <end position="159"/>
    </location>
</feature>
<keyword evidence="6" id="KW-0812">Transmembrane</keyword>
<gene>
    <name evidence="8" type="primary">NAC078</name>
    <name evidence="8" type="ORF">SDJN03_23239</name>
</gene>
<comment type="subcellular location">
    <subcellularLocation>
        <location evidence="1">Nucleus</location>
    </subcellularLocation>
</comment>
<evidence type="ECO:0000256" key="6">
    <source>
        <dbReference type="SAM" id="Phobius"/>
    </source>
</evidence>
<reference evidence="8 9" key="1">
    <citation type="journal article" date="2021" name="Hortic Res">
        <title>The domestication of Cucurbita argyrosperma as revealed by the genome of its wild relative.</title>
        <authorList>
            <person name="Barrera-Redondo J."/>
            <person name="Sanchez-de la Vega G."/>
            <person name="Aguirre-Liguori J.A."/>
            <person name="Castellanos-Morales G."/>
            <person name="Gutierrez-Guerrero Y.T."/>
            <person name="Aguirre-Dugua X."/>
            <person name="Aguirre-Planter E."/>
            <person name="Tenaillon M.I."/>
            <person name="Lira-Saade R."/>
            <person name="Eguiarte L.E."/>
        </authorList>
    </citation>
    <scope>NUCLEOTIDE SEQUENCE [LARGE SCALE GENOMIC DNA]</scope>
    <source>
        <strain evidence="8">JBR-2021</strain>
    </source>
</reference>
<keyword evidence="9" id="KW-1185">Reference proteome</keyword>
<dbReference type="GO" id="GO:0003677">
    <property type="term" value="F:DNA binding"/>
    <property type="evidence" value="ECO:0007669"/>
    <property type="project" value="UniProtKB-KW"/>
</dbReference>
<accession>A0AAV6MCB6</accession>
<dbReference type="Proteomes" id="UP000685013">
    <property type="component" value="Chromosome 15"/>
</dbReference>
<sequence>MGRDSTTSLAPGFRFHPTDEEIVGYYLRRKVSGKPIRFDPVSVTDIYKSEPWDLPGKSKLKSRDLEWYFFSPLDKKYGNSSRTNRATEKGYWKTTGKDRPVRHNSRVVGMKKTLVYHSGRAPRGARSNWVMHEYRLTDEGLEKAGVVQDAFVLCRVFQKSGPGPKNGEQYGAPFVEEEWEEDEELTLPGEDIVQEQKERSVDVSEDMHFEVDDIAQQYFDGELPCECTQLPSNCPQDASNHVMLPNVLVENDNKPETCASETVELQQSHKFFQPEQYQMGANSEKDENIDYLLDEPYPSVPDDLALNEELFLEANDLSNPAESDPTGFDLLEEYLTFFDADDNLHLDFEPSDILGGEEPISGQAIPEEVEKEFMATKQASVASVNDASTSKPNPEAIETDSKSPFLKRASYMLGNIPAPPAFASEYPSKDMVIRLNSLAQTSSPAHVTAQMIRVRNSTPSGELSSSLYGKNADVDLILSFARHRHQGERDDIVTQLPIFGAQSQKNGNMGSRGFLFFFLLFWVLILSVLLAAYLPIKQLRTEILHSLLPPPKRYLNRGGMVELIARPCPVLRGLPF</sequence>
<keyword evidence="6" id="KW-1133">Transmembrane helix</keyword>
<dbReference type="Pfam" id="PF02365">
    <property type="entry name" value="NAM"/>
    <property type="match status" value="1"/>
</dbReference>
<proteinExistence type="predicted"/>
<dbReference type="PANTHER" id="PTHR31744:SF210">
    <property type="entry name" value="NAC DOMAIN-CONTAINING PROTEIN 86-LIKE"/>
    <property type="match status" value="1"/>
</dbReference>
<evidence type="ECO:0000256" key="1">
    <source>
        <dbReference type="ARBA" id="ARBA00004123"/>
    </source>
</evidence>
<comment type="caution">
    <text evidence="8">The sequence shown here is derived from an EMBL/GenBank/DDBJ whole genome shotgun (WGS) entry which is preliminary data.</text>
</comment>
<keyword evidence="5" id="KW-0539">Nucleus</keyword>
<dbReference type="PANTHER" id="PTHR31744">
    <property type="entry name" value="PROTEIN CUP-SHAPED COTYLEDON 2-RELATED"/>
    <property type="match status" value="1"/>
</dbReference>
<evidence type="ECO:0000256" key="2">
    <source>
        <dbReference type="ARBA" id="ARBA00023015"/>
    </source>
</evidence>
<evidence type="ECO:0000256" key="5">
    <source>
        <dbReference type="ARBA" id="ARBA00023242"/>
    </source>
</evidence>
<evidence type="ECO:0000256" key="4">
    <source>
        <dbReference type="ARBA" id="ARBA00023163"/>
    </source>
</evidence>
<keyword evidence="3" id="KW-0238">DNA-binding</keyword>
<dbReference type="PROSITE" id="PS51005">
    <property type="entry name" value="NAC"/>
    <property type="match status" value="1"/>
</dbReference>
<evidence type="ECO:0000256" key="3">
    <source>
        <dbReference type="ARBA" id="ARBA00023125"/>
    </source>
</evidence>
<dbReference type="EMBL" id="JAGKQH010000015">
    <property type="protein sequence ID" value="KAG6578791.1"/>
    <property type="molecule type" value="Genomic_DNA"/>
</dbReference>
<dbReference type="FunFam" id="2.170.150.80:FF:000002">
    <property type="entry name" value="Nac domain-containing protein 86"/>
    <property type="match status" value="1"/>
</dbReference>
<evidence type="ECO:0000259" key="7">
    <source>
        <dbReference type="PROSITE" id="PS51005"/>
    </source>
</evidence>
<dbReference type="InterPro" id="IPR003441">
    <property type="entry name" value="NAC-dom"/>
</dbReference>
<dbReference type="GO" id="GO:0006355">
    <property type="term" value="P:regulation of DNA-templated transcription"/>
    <property type="evidence" value="ECO:0007669"/>
    <property type="project" value="InterPro"/>
</dbReference>
<evidence type="ECO:0000313" key="8">
    <source>
        <dbReference type="EMBL" id="KAG6578791.1"/>
    </source>
</evidence>
<organism evidence="8 9">
    <name type="scientific">Cucurbita argyrosperma subsp. sororia</name>
    <dbReference type="NCBI Taxonomy" id="37648"/>
    <lineage>
        <taxon>Eukaryota</taxon>
        <taxon>Viridiplantae</taxon>
        <taxon>Streptophyta</taxon>
        <taxon>Embryophyta</taxon>
        <taxon>Tracheophyta</taxon>
        <taxon>Spermatophyta</taxon>
        <taxon>Magnoliopsida</taxon>
        <taxon>eudicotyledons</taxon>
        <taxon>Gunneridae</taxon>
        <taxon>Pentapetalae</taxon>
        <taxon>rosids</taxon>
        <taxon>fabids</taxon>
        <taxon>Cucurbitales</taxon>
        <taxon>Cucurbitaceae</taxon>
        <taxon>Cucurbiteae</taxon>
        <taxon>Cucurbita</taxon>
    </lineage>
</organism>
<dbReference type="AlphaFoldDB" id="A0AAV6MCB6"/>
<keyword evidence="6" id="KW-0472">Membrane</keyword>
<feature type="non-terminal residue" evidence="8">
    <location>
        <position position="1"/>
    </location>
</feature>
<name>A0AAV6MCB6_9ROSI</name>
<keyword evidence="2" id="KW-0805">Transcription regulation</keyword>